<accession>A0A975Q7Y0</accession>
<evidence type="ECO:0000313" key="2">
    <source>
        <dbReference type="Proteomes" id="UP000679226"/>
    </source>
</evidence>
<dbReference type="AlphaFoldDB" id="A0A975Q7Y0"/>
<reference evidence="1" key="1">
    <citation type="journal article" date="2021" name="PLoS Genet.">
        <title>Mobile Type VI secretion system loci of the gut Bacteroidales display extensive intra-ecosystem transfer, multi-species spread and geographical clustering.</title>
        <authorList>
            <person name="Garcia-Bayona L."/>
            <person name="Coyne M.J."/>
            <person name="Comstock L.E."/>
        </authorList>
    </citation>
    <scope>NUCLEOTIDE SEQUENCE</scope>
    <source>
        <strain evidence="1">CL11T00C20</strain>
    </source>
</reference>
<gene>
    <name evidence="1" type="ORF">INE88_03786</name>
</gene>
<organism evidence="1 2">
    <name type="scientific">Bacteroides eggerthii</name>
    <dbReference type="NCBI Taxonomy" id="28111"/>
    <lineage>
        <taxon>Bacteria</taxon>
        <taxon>Pseudomonadati</taxon>
        <taxon>Bacteroidota</taxon>
        <taxon>Bacteroidia</taxon>
        <taxon>Bacteroidales</taxon>
        <taxon>Bacteroidaceae</taxon>
        <taxon>Bacteroides</taxon>
    </lineage>
</organism>
<dbReference type="KEGG" id="beg:INE88_03786"/>
<sequence>MLPFKKHLIRIIFILIKKLLSKYFAIDNNFFIFVVSNKRALWMTDEEALKARVEELIENLNYYLRNYHRLIGLGYRKSVLDAEIECLKLEIQRLSAIR</sequence>
<protein>
    <submittedName>
        <fullName evidence="1">Uncharacterized protein</fullName>
    </submittedName>
</protein>
<dbReference type="Proteomes" id="UP000679226">
    <property type="component" value="Chromosome"/>
</dbReference>
<dbReference type="EMBL" id="CP072227">
    <property type="protein sequence ID" value="QUT46941.1"/>
    <property type="molecule type" value="Genomic_DNA"/>
</dbReference>
<name>A0A975Q7Y0_9BACE</name>
<evidence type="ECO:0000313" key="1">
    <source>
        <dbReference type="EMBL" id="QUT46941.1"/>
    </source>
</evidence>
<proteinExistence type="predicted"/>